<gene>
    <name evidence="5" type="ORF">N7532_001696</name>
</gene>
<sequence>MLQWDTSNNYSNGTSEEIIGKAIKKYNLPRHKLILLTKCLAPVSEHENVFVVPYAEEMRKDKKYVNQFGYIGASSMRTYQFAMMQICAEKHGWAEFISMQNQYSLNYREEEREMNRFCNETVVGLIPWGPLDSGRLARSIQDVATTDGLGDTSPDAIPTADAAIIHRVEDSAMNKGWFHESGRFGMD</sequence>
<dbReference type="GO" id="GO:0016491">
    <property type="term" value="F:oxidoreductase activity"/>
    <property type="evidence" value="ECO:0007669"/>
    <property type="project" value="UniProtKB-KW"/>
</dbReference>
<protein>
    <submittedName>
        <fullName evidence="5">Versiconal hemiacetal acetate reductase</fullName>
    </submittedName>
</protein>
<dbReference type="Pfam" id="PF00248">
    <property type="entry name" value="Aldo_ket_red"/>
    <property type="match status" value="2"/>
</dbReference>
<evidence type="ECO:0000259" key="4">
    <source>
        <dbReference type="Pfam" id="PF00248"/>
    </source>
</evidence>
<evidence type="ECO:0000256" key="2">
    <source>
        <dbReference type="ARBA" id="ARBA00023002"/>
    </source>
</evidence>
<dbReference type="GeneID" id="81353169"/>
<accession>A0A9W9G301</accession>
<dbReference type="SUPFAM" id="SSF51430">
    <property type="entry name" value="NAD(P)-linked oxidoreductase"/>
    <property type="match status" value="1"/>
</dbReference>
<dbReference type="InterPro" id="IPR023210">
    <property type="entry name" value="NADP_OxRdtase_dom"/>
</dbReference>
<feature type="domain" description="NADP-dependent oxidoreductase" evidence="4">
    <location>
        <begin position="53"/>
        <end position="140"/>
    </location>
</feature>
<dbReference type="Gene3D" id="3.20.20.100">
    <property type="entry name" value="NADP-dependent oxidoreductase domain"/>
    <property type="match status" value="2"/>
</dbReference>
<comment type="similarity">
    <text evidence="3">Belongs to the aldo/keto reductase family. Aldo/keto reductase 2 subfamily.</text>
</comment>
<evidence type="ECO:0000313" key="6">
    <source>
        <dbReference type="Proteomes" id="UP001149074"/>
    </source>
</evidence>
<dbReference type="Proteomes" id="UP001149074">
    <property type="component" value="Unassembled WGS sequence"/>
</dbReference>
<organism evidence="5 6">
    <name type="scientific">Penicillium argentinense</name>
    <dbReference type="NCBI Taxonomy" id="1131581"/>
    <lineage>
        <taxon>Eukaryota</taxon>
        <taxon>Fungi</taxon>
        <taxon>Dikarya</taxon>
        <taxon>Ascomycota</taxon>
        <taxon>Pezizomycotina</taxon>
        <taxon>Eurotiomycetes</taxon>
        <taxon>Eurotiomycetidae</taxon>
        <taxon>Eurotiales</taxon>
        <taxon>Aspergillaceae</taxon>
        <taxon>Penicillium</taxon>
    </lineage>
</organism>
<dbReference type="EMBL" id="JAPQKI010000002">
    <property type="protein sequence ID" value="KAJ5111161.1"/>
    <property type="molecule type" value="Genomic_DNA"/>
</dbReference>
<dbReference type="AlphaFoldDB" id="A0A9W9G301"/>
<evidence type="ECO:0000256" key="1">
    <source>
        <dbReference type="ARBA" id="ARBA00022857"/>
    </source>
</evidence>
<evidence type="ECO:0000313" key="5">
    <source>
        <dbReference type="EMBL" id="KAJ5111161.1"/>
    </source>
</evidence>
<dbReference type="OrthoDB" id="48988at2759"/>
<reference evidence="5" key="2">
    <citation type="journal article" date="2023" name="IMA Fungus">
        <title>Comparative genomic study of the Penicillium genus elucidates a diverse pangenome and 15 lateral gene transfer events.</title>
        <authorList>
            <person name="Petersen C."/>
            <person name="Sorensen T."/>
            <person name="Nielsen M.R."/>
            <person name="Sondergaard T.E."/>
            <person name="Sorensen J.L."/>
            <person name="Fitzpatrick D.A."/>
            <person name="Frisvad J.C."/>
            <person name="Nielsen K.L."/>
        </authorList>
    </citation>
    <scope>NUCLEOTIDE SEQUENCE</scope>
    <source>
        <strain evidence="5">IBT 30761</strain>
    </source>
</reference>
<proteinExistence type="inferred from homology"/>
<dbReference type="InterPro" id="IPR036812">
    <property type="entry name" value="NAD(P)_OxRdtase_dom_sf"/>
</dbReference>
<dbReference type="RefSeq" id="XP_056479231.1">
    <property type="nucleotide sequence ID" value="XM_056614190.1"/>
</dbReference>
<name>A0A9W9G301_9EURO</name>
<feature type="domain" description="NADP-dependent oxidoreductase" evidence="4">
    <location>
        <begin position="4"/>
        <end position="45"/>
    </location>
</feature>
<keyword evidence="2" id="KW-0560">Oxidoreductase</keyword>
<keyword evidence="1" id="KW-0521">NADP</keyword>
<dbReference type="PANTHER" id="PTHR43364">
    <property type="entry name" value="NADH-SPECIFIC METHYLGLYOXAL REDUCTASE-RELATED"/>
    <property type="match status" value="1"/>
</dbReference>
<keyword evidence="6" id="KW-1185">Reference proteome</keyword>
<reference evidence="5" key="1">
    <citation type="submission" date="2022-11" db="EMBL/GenBank/DDBJ databases">
        <authorList>
            <person name="Petersen C."/>
        </authorList>
    </citation>
    <scope>NUCLEOTIDE SEQUENCE</scope>
    <source>
        <strain evidence="5">IBT 30761</strain>
    </source>
</reference>
<dbReference type="InterPro" id="IPR050523">
    <property type="entry name" value="AKR_Detox_Biosynth"/>
</dbReference>
<comment type="caution">
    <text evidence="5">The sequence shown here is derived from an EMBL/GenBank/DDBJ whole genome shotgun (WGS) entry which is preliminary data.</text>
</comment>
<evidence type="ECO:0000256" key="3">
    <source>
        <dbReference type="ARBA" id="ARBA00038157"/>
    </source>
</evidence>
<dbReference type="PANTHER" id="PTHR43364:SF9">
    <property type="entry name" value="OXIDOREDUCTASE"/>
    <property type="match status" value="1"/>
</dbReference>